<protein>
    <recommendedName>
        <fullName evidence="4">Protein-L-isoaspartate O-methyltransferase</fullName>
        <ecNumber evidence="3">2.1.1.77</ecNumber>
    </recommendedName>
    <alternativeName>
        <fullName evidence="11">L-isoaspartyl protein carboxyl methyltransferase</fullName>
    </alternativeName>
    <alternativeName>
        <fullName evidence="9">Protein L-isoaspartyl methyltransferase</fullName>
    </alternativeName>
    <alternativeName>
        <fullName evidence="10">Protein-beta-aspartate methyltransferase</fullName>
    </alternativeName>
</protein>
<dbReference type="InterPro" id="IPR000682">
    <property type="entry name" value="PCMT"/>
</dbReference>
<dbReference type="GO" id="GO:0004719">
    <property type="term" value="F:protein-L-isoaspartate (D-aspartate) O-methyltransferase activity"/>
    <property type="evidence" value="ECO:0007669"/>
    <property type="project" value="UniProtKB-EC"/>
</dbReference>
<comment type="subcellular location">
    <subcellularLocation>
        <location evidence="1">Cytoplasm</location>
    </subcellularLocation>
</comment>
<evidence type="ECO:0000256" key="9">
    <source>
        <dbReference type="ARBA" id="ARBA00030757"/>
    </source>
</evidence>
<dbReference type="OrthoDB" id="3501659at2"/>
<keyword evidence="13" id="KW-1185">Reference proteome</keyword>
<evidence type="ECO:0000256" key="7">
    <source>
        <dbReference type="ARBA" id="ARBA00022679"/>
    </source>
</evidence>
<evidence type="ECO:0000256" key="8">
    <source>
        <dbReference type="ARBA" id="ARBA00022691"/>
    </source>
</evidence>
<dbReference type="GO" id="GO:0005737">
    <property type="term" value="C:cytoplasm"/>
    <property type="evidence" value="ECO:0007669"/>
    <property type="project" value="UniProtKB-SubCell"/>
</dbReference>
<dbReference type="Pfam" id="PF01135">
    <property type="entry name" value="PCMT"/>
    <property type="match status" value="1"/>
</dbReference>
<dbReference type="PANTHER" id="PTHR11579">
    <property type="entry name" value="PROTEIN-L-ISOASPARTATE O-METHYLTRANSFERASE"/>
    <property type="match status" value="1"/>
</dbReference>
<dbReference type="RefSeq" id="WP_116023220.1">
    <property type="nucleotide sequence ID" value="NZ_QTTT01000001.1"/>
</dbReference>
<evidence type="ECO:0000256" key="1">
    <source>
        <dbReference type="ARBA" id="ARBA00004496"/>
    </source>
</evidence>
<keyword evidence="5" id="KW-0963">Cytoplasm</keyword>
<dbReference type="Gene3D" id="3.40.50.150">
    <property type="entry name" value="Vaccinia Virus protein VP39"/>
    <property type="match status" value="1"/>
</dbReference>
<dbReference type="SUPFAM" id="SSF53335">
    <property type="entry name" value="S-adenosyl-L-methionine-dependent methyltransferases"/>
    <property type="match status" value="1"/>
</dbReference>
<proteinExistence type="inferred from homology"/>
<evidence type="ECO:0000256" key="5">
    <source>
        <dbReference type="ARBA" id="ARBA00022490"/>
    </source>
</evidence>
<evidence type="ECO:0000256" key="3">
    <source>
        <dbReference type="ARBA" id="ARBA00011890"/>
    </source>
</evidence>
<dbReference type="EC" id="2.1.1.77" evidence="3"/>
<evidence type="ECO:0000313" key="12">
    <source>
        <dbReference type="EMBL" id="REE97774.1"/>
    </source>
</evidence>
<organism evidence="12 13">
    <name type="scientific">Thermomonospora umbrina</name>
    <dbReference type="NCBI Taxonomy" id="111806"/>
    <lineage>
        <taxon>Bacteria</taxon>
        <taxon>Bacillati</taxon>
        <taxon>Actinomycetota</taxon>
        <taxon>Actinomycetes</taxon>
        <taxon>Streptosporangiales</taxon>
        <taxon>Thermomonosporaceae</taxon>
        <taxon>Thermomonospora</taxon>
    </lineage>
</organism>
<dbReference type="PANTHER" id="PTHR11579:SF0">
    <property type="entry name" value="PROTEIN-L-ISOASPARTATE(D-ASPARTATE) O-METHYLTRANSFERASE"/>
    <property type="match status" value="1"/>
</dbReference>
<accession>A0A3D9SYX8</accession>
<name>A0A3D9SYX8_9ACTN</name>
<gene>
    <name evidence="12" type="ORF">DFJ69_3249</name>
</gene>
<keyword evidence="6 12" id="KW-0489">Methyltransferase</keyword>
<evidence type="ECO:0000313" key="13">
    <source>
        <dbReference type="Proteomes" id="UP000256661"/>
    </source>
</evidence>
<sequence length="284" mass="31147">MTPEEAIKAVPRHPFIPDRIFVRNENNHLVPCERREDPERWREAVDSEGPVVTRAAFDTAIPPEYRNAATGAGVEATSSNSAPHIVRRMLEALDLEPGMAVLEIGSGTGWNAALLATIAGVSNVTTVEIDPELAALARTNLERAGCPVEVITGDGELGHPRNAPYDRVICTAAVSNLPYVWVEQTRPGGIILAPWGPIHPDWPLCHLVVTDEGTADGRFIAPSWFMPLRDQRPSRAAARQAEKLWKTLGEPTIDRFGITVSPEGQRIWLDLPDNPIDKAWSSVR</sequence>
<dbReference type="GO" id="GO:0032259">
    <property type="term" value="P:methylation"/>
    <property type="evidence" value="ECO:0007669"/>
    <property type="project" value="UniProtKB-KW"/>
</dbReference>
<evidence type="ECO:0000256" key="10">
    <source>
        <dbReference type="ARBA" id="ARBA00031323"/>
    </source>
</evidence>
<evidence type="ECO:0000256" key="6">
    <source>
        <dbReference type="ARBA" id="ARBA00022603"/>
    </source>
</evidence>
<evidence type="ECO:0000256" key="4">
    <source>
        <dbReference type="ARBA" id="ARBA00013346"/>
    </source>
</evidence>
<dbReference type="Proteomes" id="UP000256661">
    <property type="component" value="Unassembled WGS sequence"/>
</dbReference>
<dbReference type="AlphaFoldDB" id="A0A3D9SYX8"/>
<dbReference type="InterPro" id="IPR029063">
    <property type="entry name" value="SAM-dependent_MTases_sf"/>
</dbReference>
<dbReference type="EMBL" id="QTTT01000001">
    <property type="protein sequence ID" value="REE97774.1"/>
    <property type="molecule type" value="Genomic_DNA"/>
</dbReference>
<evidence type="ECO:0000256" key="2">
    <source>
        <dbReference type="ARBA" id="ARBA00005369"/>
    </source>
</evidence>
<keyword evidence="7 12" id="KW-0808">Transferase</keyword>
<reference evidence="12 13" key="1">
    <citation type="submission" date="2018-08" db="EMBL/GenBank/DDBJ databases">
        <title>Sequencing the genomes of 1000 actinobacteria strains.</title>
        <authorList>
            <person name="Klenk H.-P."/>
        </authorList>
    </citation>
    <scope>NUCLEOTIDE SEQUENCE [LARGE SCALE GENOMIC DNA]</scope>
    <source>
        <strain evidence="12 13">DSM 43927</strain>
    </source>
</reference>
<comment type="similarity">
    <text evidence="2">Belongs to the methyltransferase superfamily. L-isoaspartyl/D-aspartyl protein methyltransferase family.</text>
</comment>
<keyword evidence="8" id="KW-0949">S-adenosyl-L-methionine</keyword>
<evidence type="ECO:0000256" key="11">
    <source>
        <dbReference type="ARBA" id="ARBA00031350"/>
    </source>
</evidence>
<comment type="caution">
    <text evidence="12">The sequence shown here is derived from an EMBL/GenBank/DDBJ whole genome shotgun (WGS) entry which is preliminary data.</text>
</comment>
<dbReference type="CDD" id="cd02440">
    <property type="entry name" value="AdoMet_MTases"/>
    <property type="match status" value="1"/>
</dbReference>